<accession>A0ABW9M2S1</accession>
<protein>
    <submittedName>
        <fullName evidence="1">Uncharacterized protein</fullName>
    </submittedName>
</protein>
<dbReference type="Proteomes" id="UP001635817">
    <property type="component" value="Unassembled WGS sequence"/>
</dbReference>
<dbReference type="EMBL" id="JBKBDE010000011">
    <property type="protein sequence ID" value="MFN6553984.1"/>
    <property type="molecule type" value="Genomic_DNA"/>
</dbReference>
<name>A0ABW9M2S1_9MYCO</name>
<comment type="caution">
    <text evidence="1">The sequence shown here is derived from an EMBL/GenBank/DDBJ whole genome shotgun (WGS) entry which is preliminary data.</text>
</comment>
<organism evidence="1 2">
    <name type="scientific">Mycolicibacterium septicum</name>
    <dbReference type="NCBI Taxonomy" id="98668"/>
    <lineage>
        <taxon>Bacteria</taxon>
        <taxon>Bacillati</taxon>
        <taxon>Actinomycetota</taxon>
        <taxon>Actinomycetes</taxon>
        <taxon>Mycobacteriales</taxon>
        <taxon>Mycobacteriaceae</taxon>
        <taxon>Mycolicibacterium</taxon>
    </lineage>
</organism>
<reference evidence="1 2" key="1">
    <citation type="submission" date="2024-12" db="EMBL/GenBank/DDBJ databases">
        <title>The coexistence of Mycolicibacterium septicum and Mycolicibacterium nivoides in clinical samples.</title>
        <authorList>
            <person name="Wang C."/>
            <person name="Feng Y."/>
            <person name="Zong Z."/>
        </authorList>
    </citation>
    <scope>NUCLEOTIDE SEQUENCE [LARGE SCALE GENOMIC DNA]</scope>
    <source>
        <strain evidence="1 2">120310</strain>
    </source>
</reference>
<sequence length="148" mass="14711">MVAEKRRPAATYVRGGFPVSRIRRAAPTKMPTMPLKNDWTMGDLVTASDQNAVADAVNQNSTDIAAAVSALSGKADKATTITAGTGLTGGGDLSANRTLAVSYGATAGTACQGNDSRVTGAVQSGAAGSVIVGTLPASGVTGVLYVVP</sequence>
<proteinExistence type="predicted"/>
<gene>
    <name evidence="1" type="ORF">ACK4CP_26585</name>
</gene>
<dbReference type="RefSeq" id="WP_409552177.1">
    <property type="nucleotide sequence ID" value="NZ_JBKBDE010000011.1"/>
</dbReference>
<keyword evidence="2" id="KW-1185">Reference proteome</keyword>
<evidence type="ECO:0000313" key="1">
    <source>
        <dbReference type="EMBL" id="MFN6553984.1"/>
    </source>
</evidence>
<evidence type="ECO:0000313" key="2">
    <source>
        <dbReference type="Proteomes" id="UP001635817"/>
    </source>
</evidence>